<gene>
    <name evidence="1" type="ORF">BN1723_018554</name>
</gene>
<proteinExistence type="predicted"/>
<name>A0A0G4MK79_VERLO</name>
<sequence length="13" mass="1396">EGQEGRGRPQDPA</sequence>
<organism evidence="1 2">
    <name type="scientific">Verticillium longisporum</name>
    <name type="common">Verticillium dahliae var. longisporum</name>
    <dbReference type="NCBI Taxonomy" id="100787"/>
    <lineage>
        <taxon>Eukaryota</taxon>
        <taxon>Fungi</taxon>
        <taxon>Dikarya</taxon>
        <taxon>Ascomycota</taxon>
        <taxon>Pezizomycotina</taxon>
        <taxon>Sordariomycetes</taxon>
        <taxon>Hypocreomycetidae</taxon>
        <taxon>Glomerellales</taxon>
        <taxon>Plectosphaerellaceae</taxon>
        <taxon>Verticillium</taxon>
    </lineage>
</organism>
<dbReference type="Proteomes" id="UP000045706">
    <property type="component" value="Unassembled WGS sequence"/>
</dbReference>
<protein>
    <submittedName>
        <fullName evidence="1">Uncharacterized protein</fullName>
    </submittedName>
</protein>
<evidence type="ECO:0000313" key="2">
    <source>
        <dbReference type="Proteomes" id="UP000045706"/>
    </source>
</evidence>
<dbReference type="EMBL" id="CVQI01027014">
    <property type="protein sequence ID" value="CRK34713.1"/>
    <property type="molecule type" value="Genomic_DNA"/>
</dbReference>
<evidence type="ECO:0000313" key="1">
    <source>
        <dbReference type="EMBL" id="CRK34713.1"/>
    </source>
</evidence>
<feature type="non-terminal residue" evidence="1">
    <location>
        <position position="1"/>
    </location>
</feature>
<accession>A0A0G4MK79</accession>
<reference evidence="2" key="1">
    <citation type="submission" date="2015-05" db="EMBL/GenBank/DDBJ databases">
        <authorList>
            <person name="Fogelqvist Johan"/>
        </authorList>
    </citation>
    <scope>NUCLEOTIDE SEQUENCE [LARGE SCALE GENOMIC DNA]</scope>
</reference>